<accession>A0A5J4TRD8</accession>
<proteinExistence type="predicted"/>
<evidence type="ECO:0000313" key="1">
    <source>
        <dbReference type="EMBL" id="KAA6359925.1"/>
    </source>
</evidence>
<reference evidence="1 2" key="1">
    <citation type="submission" date="2019-03" db="EMBL/GenBank/DDBJ databases">
        <title>Single cell metagenomics reveals metabolic interactions within the superorganism composed of flagellate Streblomastix strix and complex community of Bacteroidetes bacteria on its surface.</title>
        <authorList>
            <person name="Treitli S.C."/>
            <person name="Kolisko M."/>
            <person name="Husnik F."/>
            <person name="Keeling P."/>
            <person name="Hampl V."/>
        </authorList>
    </citation>
    <scope>NUCLEOTIDE SEQUENCE [LARGE SCALE GENOMIC DNA]</scope>
    <source>
        <strain evidence="1">ST1C</strain>
    </source>
</reference>
<feature type="non-terminal residue" evidence="1">
    <location>
        <position position="1"/>
    </location>
</feature>
<sequence>RVFDHRIYTLLSEYGYTKVLTLTTSTYGGVGTEDDKEINRVLIFKSNFSSNLRIANRLYPAFKIQPALIGKTDEQYDNQGTIEEIEQQSFNDRYKSIIKHYAQQAKNKIQNCSLDFTNQPNWI</sequence>
<name>A0A5J4TRD8_9EUKA</name>
<dbReference type="Proteomes" id="UP000324800">
    <property type="component" value="Unassembled WGS sequence"/>
</dbReference>
<evidence type="ECO:0000313" key="2">
    <source>
        <dbReference type="Proteomes" id="UP000324800"/>
    </source>
</evidence>
<dbReference type="EMBL" id="SNRW01027688">
    <property type="protein sequence ID" value="KAA6359925.1"/>
    <property type="molecule type" value="Genomic_DNA"/>
</dbReference>
<comment type="caution">
    <text evidence="1">The sequence shown here is derived from an EMBL/GenBank/DDBJ whole genome shotgun (WGS) entry which is preliminary data.</text>
</comment>
<organism evidence="1 2">
    <name type="scientific">Streblomastix strix</name>
    <dbReference type="NCBI Taxonomy" id="222440"/>
    <lineage>
        <taxon>Eukaryota</taxon>
        <taxon>Metamonada</taxon>
        <taxon>Preaxostyla</taxon>
        <taxon>Oxymonadida</taxon>
        <taxon>Streblomastigidae</taxon>
        <taxon>Streblomastix</taxon>
    </lineage>
</organism>
<gene>
    <name evidence="1" type="ORF">EZS28_044548</name>
</gene>
<dbReference type="AlphaFoldDB" id="A0A5J4TRD8"/>
<protein>
    <submittedName>
        <fullName evidence="1">Uncharacterized protein</fullName>
    </submittedName>
</protein>